<comment type="caution">
    <text evidence="1">The sequence shown here is derived from an EMBL/GenBank/DDBJ whole genome shotgun (WGS) entry which is preliminary data.</text>
</comment>
<dbReference type="EMBL" id="JARQZJ010000007">
    <property type="protein sequence ID" value="KAK9871730.1"/>
    <property type="molecule type" value="Genomic_DNA"/>
</dbReference>
<evidence type="ECO:0000313" key="1">
    <source>
        <dbReference type="EMBL" id="KAK9871730.1"/>
    </source>
</evidence>
<organism evidence="1 2">
    <name type="scientific">Henosepilachna vigintioctopunctata</name>
    <dbReference type="NCBI Taxonomy" id="420089"/>
    <lineage>
        <taxon>Eukaryota</taxon>
        <taxon>Metazoa</taxon>
        <taxon>Ecdysozoa</taxon>
        <taxon>Arthropoda</taxon>
        <taxon>Hexapoda</taxon>
        <taxon>Insecta</taxon>
        <taxon>Pterygota</taxon>
        <taxon>Neoptera</taxon>
        <taxon>Endopterygota</taxon>
        <taxon>Coleoptera</taxon>
        <taxon>Polyphaga</taxon>
        <taxon>Cucujiformia</taxon>
        <taxon>Coccinelloidea</taxon>
        <taxon>Coccinellidae</taxon>
        <taxon>Epilachninae</taxon>
        <taxon>Epilachnini</taxon>
        <taxon>Henosepilachna</taxon>
    </lineage>
</organism>
<proteinExistence type="predicted"/>
<dbReference type="AlphaFoldDB" id="A0AAW1TV87"/>
<evidence type="ECO:0000313" key="2">
    <source>
        <dbReference type="Proteomes" id="UP001431783"/>
    </source>
</evidence>
<name>A0AAW1TV87_9CUCU</name>
<sequence>CVFYNNSWSSKKPVNIGDPQGFLGRFLTILLADDNTLSTVSGKQSVALVQGNEARLMASNWFASNRLVVNDGKSNSSVFLGVVLDTSLRCDAHTDSLASQMCRGVFLLRSLADSFSP</sequence>
<protein>
    <submittedName>
        <fullName evidence="1">Uncharacterized protein</fullName>
    </submittedName>
</protein>
<reference evidence="1 2" key="1">
    <citation type="submission" date="2023-03" db="EMBL/GenBank/DDBJ databases">
        <title>Genome insight into feeding habits of ladybird beetles.</title>
        <authorList>
            <person name="Li H.-S."/>
            <person name="Huang Y.-H."/>
            <person name="Pang H."/>
        </authorList>
    </citation>
    <scope>NUCLEOTIDE SEQUENCE [LARGE SCALE GENOMIC DNA]</scope>
    <source>
        <strain evidence="1">SYSU_2023b</strain>
        <tissue evidence="1">Whole body</tissue>
    </source>
</reference>
<keyword evidence="2" id="KW-1185">Reference proteome</keyword>
<accession>A0AAW1TV87</accession>
<gene>
    <name evidence="1" type="ORF">WA026_014183</name>
</gene>
<feature type="non-terminal residue" evidence="1">
    <location>
        <position position="1"/>
    </location>
</feature>
<dbReference type="Proteomes" id="UP001431783">
    <property type="component" value="Unassembled WGS sequence"/>
</dbReference>